<dbReference type="EMBL" id="BRXS01000002">
    <property type="protein sequence ID" value="GLC25014.1"/>
    <property type="molecule type" value="Genomic_DNA"/>
</dbReference>
<feature type="domain" description="IraD/Gp25-like" evidence="1">
    <location>
        <begin position="41"/>
        <end position="140"/>
    </location>
</feature>
<reference evidence="2" key="1">
    <citation type="submission" date="2022-08" db="EMBL/GenBank/DDBJ databases">
        <title>Draft genome sequencing of Roseisolibacter agri AW1220.</title>
        <authorList>
            <person name="Tobiishi Y."/>
            <person name="Tonouchi A."/>
        </authorList>
    </citation>
    <scope>NUCLEOTIDE SEQUENCE</scope>
    <source>
        <strain evidence="2">AW1220</strain>
    </source>
</reference>
<dbReference type="PANTHER" id="PTHR38595:SF2">
    <property type="entry name" value="TYPE VI SECRETION SYSTEM BASEPLATE SUBUNIT TSSE"/>
    <property type="match status" value="1"/>
</dbReference>
<dbReference type="AlphaFoldDB" id="A0AA37Q268"/>
<protein>
    <submittedName>
        <fullName evidence="2">Type VI secretion protein</fullName>
    </submittedName>
</protein>
<dbReference type="RefSeq" id="WP_284349452.1">
    <property type="nucleotide sequence ID" value="NZ_BRXS01000002.1"/>
</dbReference>
<dbReference type="InterPro" id="IPR007048">
    <property type="entry name" value="IraD/Gp25-like"/>
</dbReference>
<dbReference type="Pfam" id="PF04965">
    <property type="entry name" value="GPW_gp25"/>
    <property type="match status" value="1"/>
</dbReference>
<dbReference type="Proteomes" id="UP001161325">
    <property type="component" value="Unassembled WGS sequence"/>
</dbReference>
<dbReference type="NCBIfam" id="TIGR03357">
    <property type="entry name" value="VI_zyme"/>
    <property type="match status" value="1"/>
</dbReference>
<comment type="caution">
    <text evidence="2">The sequence shown here is derived from an EMBL/GenBank/DDBJ whole genome shotgun (WGS) entry which is preliminary data.</text>
</comment>
<evidence type="ECO:0000259" key="1">
    <source>
        <dbReference type="Pfam" id="PF04965"/>
    </source>
</evidence>
<dbReference type="InterPro" id="IPR053176">
    <property type="entry name" value="T6SS_TssE1-like"/>
</dbReference>
<dbReference type="InterPro" id="IPR017737">
    <property type="entry name" value="TssE1-like"/>
</dbReference>
<organism evidence="2 3">
    <name type="scientific">Roseisolibacter agri</name>
    <dbReference type="NCBI Taxonomy" id="2014610"/>
    <lineage>
        <taxon>Bacteria</taxon>
        <taxon>Pseudomonadati</taxon>
        <taxon>Gemmatimonadota</taxon>
        <taxon>Gemmatimonadia</taxon>
        <taxon>Gemmatimonadales</taxon>
        <taxon>Gemmatimonadaceae</taxon>
        <taxon>Roseisolibacter</taxon>
    </lineage>
</organism>
<keyword evidence="3" id="KW-1185">Reference proteome</keyword>
<dbReference type="SUPFAM" id="SSF160719">
    <property type="entry name" value="gpW/gp25-like"/>
    <property type="match status" value="1"/>
</dbReference>
<evidence type="ECO:0000313" key="3">
    <source>
        <dbReference type="Proteomes" id="UP001161325"/>
    </source>
</evidence>
<accession>A0AA37Q268</accession>
<evidence type="ECO:0000313" key="2">
    <source>
        <dbReference type="EMBL" id="GLC25014.1"/>
    </source>
</evidence>
<name>A0AA37Q268_9BACT</name>
<proteinExistence type="predicted"/>
<sequence length="168" mass="18558">MPPRTELERSVLPSLLDRLTDPEPARPVDPATTFDASARAFRASVQRDVEWLLNTRRSIVAVPAQYAALQDSVFEFGIPDTTGLAIGTPEGRKELQVMLQEALQRFEPRLAEARVKMVDTTRGSVPQIRFSVEAILRMDPSPERVVFDTVLEVASGVYDVGADAPPAR</sequence>
<dbReference type="PANTHER" id="PTHR38595">
    <property type="entry name" value="CYTOPLASMIC PROTEIN-RELATED"/>
    <property type="match status" value="1"/>
</dbReference>
<gene>
    <name evidence="2" type="ORF">rosag_15270</name>
</gene>